<organism evidence="1 2">
    <name type="scientific">Sphaerulina musiva (strain SO2202)</name>
    <name type="common">Poplar stem canker fungus</name>
    <name type="synonym">Septoria musiva</name>
    <dbReference type="NCBI Taxonomy" id="692275"/>
    <lineage>
        <taxon>Eukaryota</taxon>
        <taxon>Fungi</taxon>
        <taxon>Dikarya</taxon>
        <taxon>Ascomycota</taxon>
        <taxon>Pezizomycotina</taxon>
        <taxon>Dothideomycetes</taxon>
        <taxon>Dothideomycetidae</taxon>
        <taxon>Mycosphaerellales</taxon>
        <taxon>Mycosphaerellaceae</taxon>
        <taxon>Sphaerulina</taxon>
    </lineage>
</organism>
<dbReference type="AlphaFoldDB" id="M3BQE6"/>
<dbReference type="EMBL" id="KB456271">
    <property type="protein sequence ID" value="EMF08358.1"/>
    <property type="molecule type" value="Genomic_DNA"/>
</dbReference>
<sequence length="171" mass="19104">MWATYLSRGQSSTRATILHRDNDGDEHSIRAPKLDEWHAQRLLDRKTQHLAFQGLIHTPKLREAQGIASQDEQHMAAHFTTQIWIQSPTVPQRQVRGCLAWAFFRTISEAEIQSSGKSGDVDDVATPPPVHAIENIAIEPLGRAQLTDLCAEVGPGRACNLVLWRDQAPTQ</sequence>
<evidence type="ECO:0000313" key="1">
    <source>
        <dbReference type="EMBL" id="EMF08358.1"/>
    </source>
</evidence>
<dbReference type="HOGENOM" id="CLU_1563852_0_0_1"/>
<dbReference type="Proteomes" id="UP000016931">
    <property type="component" value="Unassembled WGS sequence"/>
</dbReference>
<accession>M3BQE6</accession>
<protein>
    <submittedName>
        <fullName evidence="1">Uncharacterized protein</fullName>
    </submittedName>
</protein>
<reference evidence="1 2" key="1">
    <citation type="journal article" date="2012" name="PLoS Pathog.">
        <title>Diverse lifestyles and strategies of plant pathogenesis encoded in the genomes of eighteen Dothideomycetes fungi.</title>
        <authorList>
            <person name="Ohm R.A."/>
            <person name="Feau N."/>
            <person name="Henrissat B."/>
            <person name="Schoch C.L."/>
            <person name="Horwitz B.A."/>
            <person name="Barry K.W."/>
            <person name="Condon B.J."/>
            <person name="Copeland A.C."/>
            <person name="Dhillon B."/>
            <person name="Glaser F."/>
            <person name="Hesse C.N."/>
            <person name="Kosti I."/>
            <person name="LaButti K."/>
            <person name="Lindquist E.A."/>
            <person name="Lucas S."/>
            <person name="Salamov A.A."/>
            <person name="Bradshaw R.E."/>
            <person name="Ciuffetti L."/>
            <person name="Hamelin R.C."/>
            <person name="Kema G.H.J."/>
            <person name="Lawrence C."/>
            <person name="Scott J.A."/>
            <person name="Spatafora J.W."/>
            <person name="Turgeon B.G."/>
            <person name="de Wit P.J.G.M."/>
            <person name="Zhong S."/>
            <person name="Goodwin S.B."/>
            <person name="Grigoriev I.V."/>
        </authorList>
    </citation>
    <scope>NUCLEOTIDE SEQUENCE [LARGE SCALE GENOMIC DNA]</scope>
    <source>
        <strain evidence="1 2">SO2202</strain>
    </source>
</reference>
<dbReference type="RefSeq" id="XP_016756479.1">
    <property type="nucleotide sequence ID" value="XM_016902783.1"/>
</dbReference>
<evidence type="ECO:0000313" key="2">
    <source>
        <dbReference type="Proteomes" id="UP000016931"/>
    </source>
</evidence>
<proteinExistence type="predicted"/>
<gene>
    <name evidence="1" type="ORF">SEPMUDRAFT_136540</name>
</gene>
<keyword evidence="2" id="KW-1185">Reference proteome</keyword>
<name>M3BQE6_SPHMS</name>
<dbReference type="GeneID" id="27899920"/>